<dbReference type="SUPFAM" id="SSF53756">
    <property type="entry name" value="UDP-Glycosyltransferase/glycogen phosphorylase"/>
    <property type="match status" value="1"/>
</dbReference>
<dbReference type="Pfam" id="PF13439">
    <property type="entry name" value="Glyco_transf_4"/>
    <property type="match status" value="1"/>
</dbReference>
<dbReference type="Pfam" id="PF00534">
    <property type="entry name" value="Glycos_transf_1"/>
    <property type="match status" value="1"/>
</dbReference>
<evidence type="ECO:0000313" key="4">
    <source>
        <dbReference type="Proteomes" id="UP001344906"/>
    </source>
</evidence>
<dbReference type="CDD" id="cd03801">
    <property type="entry name" value="GT4_PimA-like"/>
    <property type="match status" value="1"/>
</dbReference>
<keyword evidence="4" id="KW-1185">Reference proteome</keyword>
<evidence type="ECO:0000313" key="3">
    <source>
        <dbReference type="EMBL" id="GLV59234.1"/>
    </source>
</evidence>
<comment type="caution">
    <text evidence="3">The sequence shown here is derived from an EMBL/GenBank/DDBJ whole genome shotgun (WGS) entry which is preliminary data.</text>
</comment>
<dbReference type="PANTHER" id="PTHR45947">
    <property type="entry name" value="SULFOQUINOVOSYL TRANSFERASE SQD2"/>
    <property type="match status" value="1"/>
</dbReference>
<dbReference type="PANTHER" id="PTHR45947:SF3">
    <property type="entry name" value="SULFOQUINOVOSYL TRANSFERASE SQD2"/>
    <property type="match status" value="1"/>
</dbReference>
<dbReference type="InterPro" id="IPR001296">
    <property type="entry name" value="Glyco_trans_1"/>
</dbReference>
<reference evidence="3 4" key="1">
    <citation type="submission" date="2023-02" db="EMBL/GenBank/DDBJ databases">
        <title>Dictyobacter halimunensis sp. nov., a new member of the class Ktedonobacteria from forest soil in a geothermal area.</title>
        <authorList>
            <person name="Rachmania M.K."/>
            <person name="Ningsih F."/>
            <person name="Sakai Y."/>
            <person name="Yabe S."/>
            <person name="Yokota A."/>
            <person name="Sjamsuridzal W."/>
        </authorList>
    </citation>
    <scope>NUCLEOTIDE SEQUENCE [LARGE SCALE GENOMIC DNA]</scope>
    <source>
        <strain evidence="3 4">S3.2.2.5</strain>
    </source>
</reference>
<name>A0ABQ6FZJ0_9CHLR</name>
<proteinExistence type="predicted"/>
<protein>
    <submittedName>
        <fullName evidence="3">LPS biosynthesis protein</fullName>
    </submittedName>
</protein>
<dbReference type="Gene3D" id="3.40.50.2000">
    <property type="entry name" value="Glycogen Phosphorylase B"/>
    <property type="match status" value="2"/>
</dbReference>
<evidence type="ECO:0000259" key="1">
    <source>
        <dbReference type="Pfam" id="PF00534"/>
    </source>
</evidence>
<dbReference type="Proteomes" id="UP001344906">
    <property type="component" value="Unassembled WGS sequence"/>
</dbReference>
<feature type="domain" description="Glycosyl transferase family 1" evidence="1">
    <location>
        <begin position="199"/>
        <end position="346"/>
    </location>
</feature>
<dbReference type="EMBL" id="BSRI01000002">
    <property type="protein sequence ID" value="GLV59234.1"/>
    <property type="molecule type" value="Genomic_DNA"/>
</dbReference>
<sequence length="380" mass="42458">MVVAQMKKMRVLMVTARYFPHMGGIETHVHEVGRRLVQNDVDITLLTTVAQQPATPLPREEEVEGMRVLRIPAWPAQRDYYIAPEIFSIVKQGNWDLVHCQGCHTFVPLLAMYAAREAGIPYMLTFHTGGHSSNWRNSIRKVQWQVQRPLLKHAARLIGVSRFEASYFRTLLHLPQEQFTVIPNGAVVPEVVVRTAPETGTLLITSIGRLEKYKGHQRMISALPAILERRPEARLLILGVGPYKAALEAKAKELGVAARIEIRSVPAHDRQAMADILMSSALVTLLSDYEAHPIAVMEALALKRPVLVADTSGLHEIAEQGFARAVPLECSPEEIARLALKQIEEPLQPPAEFALPTWDECAQKLLDIYTSVAEKKLCAF</sequence>
<feature type="domain" description="Glycosyltransferase subfamily 4-like N-terminal" evidence="2">
    <location>
        <begin position="22"/>
        <end position="185"/>
    </location>
</feature>
<gene>
    <name evidence="3" type="ORF">KDH_60610</name>
</gene>
<dbReference type="InterPro" id="IPR028098">
    <property type="entry name" value="Glyco_trans_4-like_N"/>
</dbReference>
<evidence type="ECO:0000259" key="2">
    <source>
        <dbReference type="Pfam" id="PF13439"/>
    </source>
</evidence>
<organism evidence="3 4">
    <name type="scientific">Dictyobacter halimunensis</name>
    <dbReference type="NCBI Taxonomy" id="3026934"/>
    <lineage>
        <taxon>Bacteria</taxon>
        <taxon>Bacillati</taxon>
        <taxon>Chloroflexota</taxon>
        <taxon>Ktedonobacteria</taxon>
        <taxon>Ktedonobacterales</taxon>
        <taxon>Dictyobacteraceae</taxon>
        <taxon>Dictyobacter</taxon>
    </lineage>
</organism>
<accession>A0ABQ6FZJ0</accession>
<dbReference type="InterPro" id="IPR050194">
    <property type="entry name" value="Glycosyltransferase_grp1"/>
</dbReference>